<sequence length="191" mass="20995">PKSWVPITEWVRKFYVLGLDLGPGSKFWLLGLVPACVQICVPWPDPVRVKVQSVSWLLSQVRGSVVRVYAPASGLGPVSIPLPRVRSQFSSPSRGPVLHSHHVPVVPTALLFKFLVLGPTFWVFRSLSNFWVLLPVPDHNIDYGSCPSPASSDHGTRFASQSLGPAFVSIHVRGRGSRFRFSPVIKTGSSF</sequence>
<proteinExistence type="predicted"/>
<protein>
    <submittedName>
        <fullName evidence="1">Uncharacterized protein</fullName>
    </submittedName>
</protein>
<name>A0A803PKT2_CANSA</name>
<keyword evidence="2" id="KW-1185">Reference proteome</keyword>
<evidence type="ECO:0000313" key="2">
    <source>
        <dbReference type="Proteomes" id="UP000596661"/>
    </source>
</evidence>
<organism evidence="1 2">
    <name type="scientific">Cannabis sativa</name>
    <name type="common">Hemp</name>
    <name type="synonym">Marijuana</name>
    <dbReference type="NCBI Taxonomy" id="3483"/>
    <lineage>
        <taxon>Eukaryota</taxon>
        <taxon>Viridiplantae</taxon>
        <taxon>Streptophyta</taxon>
        <taxon>Embryophyta</taxon>
        <taxon>Tracheophyta</taxon>
        <taxon>Spermatophyta</taxon>
        <taxon>Magnoliopsida</taxon>
        <taxon>eudicotyledons</taxon>
        <taxon>Gunneridae</taxon>
        <taxon>Pentapetalae</taxon>
        <taxon>rosids</taxon>
        <taxon>fabids</taxon>
        <taxon>Rosales</taxon>
        <taxon>Cannabaceae</taxon>
        <taxon>Cannabis</taxon>
    </lineage>
</organism>
<dbReference type="Proteomes" id="UP000596661">
    <property type="component" value="Chromosome 5"/>
</dbReference>
<reference evidence="1" key="1">
    <citation type="submission" date="2018-11" db="EMBL/GenBank/DDBJ databases">
        <authorList>
            <person name="Grassa J C."/>
        </authorList>
    </citation>
    <scope>NUCLEOTIDE SEQUENCE [LARGE SCALE GENOMIC DNA]</scope>
</reference>
<reference evidence="1" key="2">
    <citation type="submission" date="2021-03" db="UniProtKB">
        <authorList>
            <consortium name="EnsemblPlants"/>
        </authorList>
    </citation>
    <scope>IDENTIFICATION</scope>
</reference>
<accession>A0A803PKT2</accession>
<evidence type="ECO:0000313" key="1">
    <source>
        <dbReference type="EnsemblPlants" id="cds.evm.model.05.1304"/>
    </source>
</evidence>
<dbReference type="Gramene" id="evm.model.05.1304">
    <property type="protein sequence ID" value="cds.evm.model.05.1304"/>
    <property type="gene ID" value="evm.TU.05.1304"/>
</dbReference>
<dbReference type="EnsemblPlants" id="evm.model.05.1304">
    <property type="protein sequence ID" value="cds.evm.model.05.1304"/>
    <property type="gene ID" value="evm.TU.05.1304"/>
</dbReference>
<dbReference type="EMBL" id="UZAU01000521">
    <property type="status" value="NOT_ANNOTATED_CDS"/>
    <property type="molecule type" value="Genomic_DNA"/>
</dbReference>
<dbReference type="AlphaFoldDB" id="A0A803PKT2"/>